<proteinExistence type="inferred from homology"/>
<dbReference type="AlphaFoldDB" id="A0A4Q7W1T7"/>
<dbReference type="InterPro" id="IPR034213">
    <property type="entry name" value="S8_Vpr-like"/>
</dbReference>
<feature type="compositionally biased region" description="Polar residues" evidence="11">
    <location>
        <begin position="550"/>
        <end position="565"/>
    </location>
</feature>
<feature type="domain" description="PA" evidence="14">
    <location>
        <begin position="444"/>
        <end position="527"/>
    </location>
</feature>
<evidence type="ECO:0000256" key="12">
    <source>
        <dbReference type="SAM" id="SignalP"/>
    </source>
</evidence>
<organism evidence="15 16">
    <name type="scientific">Rivibacter subsaxonicus</name>
    <dbReference type="NCBI Taxonomy" id="457575"/>
    <lineage>
        <taxon>Bacteria</taxon>
        <taxon>Pseudomonadati</taxon>
        <taxon>Pseudomonadota</taxon>
        <taxon>Betaproteobacteria</taxon>
        <taxon>Burkholderiales</taxon>
        <taxon>Rivibacter</taxon>
    </lineage>
</organism>
<dbReference type="Pfam" id="PF02225">
    <property type="entry name" value="PA"/>
    <property type="match status" value="1"/>
</dbReference>
<dbReference type="InterPro" id="IPR003137">
    <property type="entry name" value="PA_domain"/>
</dbReference>
<evidence type="ECO:0000259" key="13">
    <source>
        <dbReference type="Pfam" id="PF00082"/>
    </source>
</evidence>
<dbReference type="InterPro" id="IPR046450">
    <property type="entry name" value="PA_dom_sf"/>
</dbReference>
<dbReference type="PRINTS" id="PR00723">
    <property type="entry name" value="SUBTILISIN"/>
</dbReference>
<protein>
    <submittedName>
        <fullName evidence="15">Subtilisin family serine protease</fullName>
    </submittedName>
</protein>
<dbReference type="InterPro" id="IPR050131">
    <property type="entry name" value="Peptidase_S8_subtilisin-like"/>
</dbReference>
<feature type="active site" description="Charge relay system" evidence="8 9">
    <location>
        <position position="596"/>
    </location>
</feature>
<comment type="similarity">
    <text evidence="1 9 10">Belongs to the peptidase S8 family.</text>
</comment>
<evidence type="ECO:0000256" key="2">
    <source>
        <dbReference type="ARBA" id="ARBA00022512"/>
    </source>
</evidence>
<evidence type="ECO:0000256" key="10">
    <source>
        <dbReference type="RuleBase" id="RU003355"/>
    </source>
</evidence>
<dbReference type="Proteomes" id="UP000293671">
    <property type="component" value="Unassembled WGS sequence"/>
</dbReference>
<evidence type="ECO:0000256" key="11">
    <source>
        <dbReference type="SAM" id="MobiDB-lite"/>
    </source>
</evidence>
<evidence type="ECO:0000256" key="3">
    <source>
        <dbReference type="ARBA" id="ARBA00022525"/>
    </source>
</evidence>
<sequence>MKRALKAILATVAGCVLAACGGGGGEESVDRSASPQATGMREGKTLRAPVAVPGGAITERIDSRLRNARGPVNVWVSLDQPSVARKRADLAELGGSDQLDGRAARTDGNLRQPGMEHRRQIKASQDALAAQLQSMGGKELGRVQMAHNAIAMRVDAARLSEIAALSGVAKVRPVINYELDLSETVPYVGGTAVQAMGFDGTGVRVAVLDSGIDYTHRNLGGAGNAAAYAAAYGANPADPKNTTRDGLFPTAKVVDGYDFVGEDWPNSPEAGDPDPIDFQGHGSHVADIIAGASLDGTHKGMAPGAKLVAVKVCSAVATSCSGVALLQGMDFAIDPNGDGDTSDAVDVINMSLGSSYGQVEDDLTLAAVNAVKLGVVVVVSAGNSADRPYIVGSPSIGEGVISVAQTQVPSAAAYPAKVNAPAAIAGIYSNTATLDFAPIGGGATGDVVAVGLACPGGPALPNLSGKIALIDRGTCSVSLKIDLAAKAGAVGALLALVAPGDAVSFSYGGGDTFVPSLVIQQSLGNAIKSQLTAGQTVNVSISASSAIPLSGSMVGSSSRGPSVSDQRIKPEIGAPGASMSAVAGSGDGEEAFGGTSGAAPMVSGAAALLVQAFPDRSPVKIKAMLMNSAETAVYTNPAVAPGVLAPITRIGAGELRVDRALKLNAAAWNPESSAAALSFGAEEVDKSTVLVKKLRVRNFSNQWREYSVTPSFRYADDEASGAVRVSAPSKVRIAPRGSEDIEVKLRIDPSKLPSWTLNGGSQGGNGALLNGPEFDGYVTLTQGAEKLSVPWHVLPRKASRTDAQIIGLGKLQPTLKFSNKGAEYGDFDVFSLTGTSKKIPNSELPQPGDNFALIDLRAVGVRHLPAAIFGADYLEFAISSTGRRAHPNYPAGFEVDIDTNGDGVPDFAVFNQEQGTFASTGVNLVYVLNLATGGAATAYFYTDADLNSGNRILTVPLGALGVAPGVTLGFTVFAYDNYFTGSTTDVIDGMRFTPGSPRFSVVGGEPYGSVAPGTKPELGLQVATQPDTKSNESGVLVMYRRNAGAEADVLKAR</sequence>
<dbReference type="PANTHER" id="PTHR43806:SF11">
    <property type="entry name" value="CEREVISIN-RELATED"/>
    <property type="match status" value="1"/>
</dbReference>
<evidence type="ECO:0000256" key="1">
    <source>
        <dbReference type="ARBA" id="ARBA00011073"/>
    </source>
</evidence>
<feature type="active site" description="Charge relay system" evidence="8 9">
    <location>
        <position position="281"/>
    </location>
</feature>
<accession>A0A4Q7W1T7</accession>
<feature type="region of interest" description="Disordered" evidence="11">
    <location>
        <begin position="24"/>
        <end position="43"/>
    </location>
</feature>
<dbReference type="EMBL" id="SHKP01000004">
    <property type="protein sequence ID" value="RZU02815.1"/>
    <property type="molecule type" value="Genomic_DNA"/>
</dbReference>
<gene>
    <name evidence="15" type="ORF">EV670_0844</name>
</gene>
<evidence type="ECO:0000256" key="4">
    <source>
        <dbReference type="ARBA" id="ARBA00022670"/>
    </source>
</evidence>
<dbReference type="InterPro" id="IPR036852">
    <property type="entry name" value="Peptidase_S8/S53_dom_sf"/>
</dbReference>
<keyword evidence="2" id="KW-0134">Cell wall</keyword>
<name>A0A4Q7W1T7_9BURK</name>
<keyword evidence="4 9" id="KW-0645">Protease</keyword>
<keyword evidence="3" id="KW-0964">Secreted</keyword>
<dbReference type="PROSITE" id="PS00138">
    <property type="entry name" value="SUBTILASE_SER"/>
    <property type="match status" value="1"/>
</dbReference>
<dbReference type="InterPro" id="IPR023828">
    <property type="entry name" value="Peptidase_S8_Ser-AS"/>
</dbReference>
<dbReference type="RefSeq" id="WP_130430541.1">
    <property type="nucleotide sequence ID" value="NZ_SHKP01000004.1"/>
</dbReference>
<dbReference type="GO" id="GO:0006508">
    <property type="term" value="P:proteolysis"/>
    <property type="evidence" value="ECO:0007669"/>
    <property type="project" value="UniProtKB-KW"/>
</dbReference>
<keyword evidence="5 12" id="KW-0732">Signal</keyword>
<evidence type="ECO:0000256" key="6">
    <source>
        <dbReference type="ARBA" id="ARBA00022801"/>
    </source>
</evidence>
<dbReference type="CDD" id="cd07474">
    <property type="entry name" value="Peptidases_S8_subtilisin_Vpr-like"/>
    <property type="match status" value="1"/>
</dbReference>
<keyword evidence="6 9" id="KW-0378">Hydrolase</keyword>
<dbReference type="InterPro" id="IPR023827">
    <property type="entry name" value="Peptidase_S8_Asp-AS"/>
</dbReference>
<dbReference type="SUPFAM" id="SSF52025">
    <property type="entry name" value="PA domain"/>
    <property type="match status" value="1"/>
</dbReference>
<feature type="signal peptide" evidence="12">
    <location>
        <begin position="1"/>
        <end position="18"/>
    </location>
</feature>
<evidence type="ECO:0000256" key="8">
    <source>
        <dbReference type="PIRSR" id="PIRSR615500-1"/>
    </source>
</evidence>
<evidence type="ECO:0000259" key="14">
    <source>
        <dbReference type="Pfam" id="PF02225"/>
    </source>
</evidence>
<dbReference type="PROSITE" id="PS51257">
    <property type="entry name" value="PROKAR_LIPOPROTEIN"/>
    <property type="match status" value="1"/>
</dbReference>
<dbReference type="Gene3D" id="3.50.30.30">
    <property type="match status" value="1"/>
</dbReference>
<dbReference type="Pfam" id="PF00082">
    <property type="entry name" value="Peptidase_S8"/>
    <property type="match status" value="1"/>
</dbReference>
<dbReference type="PROSITE" id="PS51892">
    <property type="entry name" value="SUBTILASE"/>
    <property type="match status" value="1"/>
</dbReference>
<dbReference type="PROSITE" id="PS00136">
    <property type="entry name" value="SUBTILASE_ASP"/>
    <property type="match status" value="1"/>
</dbReference>
<dbReference type="InterPro" id="IPR015500">
    <property type="entry name" value="Peptidase_S8_subtilisin-rel"/>
</dbReference>
<evidence type="ECO:0000256" key="9">
    <source>
        <dbReference type="PROSITE-ProRule" id="PRU01240"/>
    </source>
</evidence>
<comment type="caution">
    <text evidence="15">The sequence shown here is derived from an EMBL/GenBank/DDBJ whole genome shotgun (WGS) entry which is preliminary data.</text>
</comment>
<feature type="domain" description="Peptidase S8/S53" evidence="13">
    <location>
        <begin position="200"/>
        <end position="632"/>
    </location>
</feature>
<feature type="chain" id="PRO_5020701056" evidence="12">
    <location>
        <begin position="19"/>
        <end position="1053"/>
    </location>
</feature>
<dbReference type="SUPFAM" id="SSF52743">
    <property type="entry name" value="Subtilisin-like"/>
    <property type="match status" value="1"/>
</dbReference>
<reference evidence="15 16" key="1">
    <citation type="submission" date="2019-02" db="EMBL/GenBank/DDBJ databases">
        <title>Genomic Encyclopedia of Type Strains, Phase IV (KMG-IV): sequencing the most valuable type-strain genomes for metagenomic binning, comparative biology and taxonomic classification.</title>
        <authorList>
            <person name="Goeker M."/>
        </authorList>
    </citation>
    <scope>NUCLEOTIDE SEQUENCE [LARGE SCALE GENOMIC DNA]</scope>
    <source>
        <strain evidence="15 16">DSM 19570</strain>
    </source>
</reference>
<evidence type="ECO:0000256" key="5">
    <source>
        <dbReference type="ARBA" id="ARBA00022729"/>
    </source>
</evidence>
<dbReference type="GO" id="GO:0004252">
    <property type="term" value="F:serine-type endopeptidase activity"/>
    <property type="evidence" value="ECO:0007669"/>
    <property type="project" value="UniProtKB-UniRule"/>
</dbReference>
<dbReference type="OrthoDB" id="6306157at2"/>
<dbReference type="InterPro" id="IPR000209">
    <property type="entry name" value="Peptidase_S8/S53_dom"/>
</dbReference>
<evidence type="ECO:0000313" key="15">
    <source>
        <dbReference type="EMBL" id="RZU02815.1"/>
    </source>
</evidence>
<keyword evidence="16" id="KW-1185">Reference proteome</keyword>
<dbReference type="Gene3D" id="3.40.50.200">
    <property type="entry name" value="Peptidase S8/S53 domain"/>
    <property type="match status" value="1"/>
</dbReference>
<feature type="region of interest" description="Disordered" evidence="11">
    <location>
        <begin position="550"/>
        <end position="575"/>
    </location>
</feature>
<keyword evidence="7 9" id="KW-0720">Serine protease</keyword>
<evidence type="ECO:0000256" key="7">
    <source>
        <dbReference type="ARBA" id="ARBA00022825"/>
    </source>
</evidence>
<dbReference type="PANTHER" id="PTHR43806">
    <property type="entry name" value="PEPTIDASE S8"/>
    <property type="match status" value="1"/>
</dbReference>
<feature type="active site" description="Charge relay system" evidence="8 9">
    <location>
        <position position="209"/>
    </location>
</feature>
<evidence type="ECO:0000313" key="16">
    <source>
        <dbReference type="Proteomes" id="UP000293671"/>
    </source>
</evidence>